<gene>
    <name evidence="9" type="ORF">GCM10010979_12000</name>
</gene>
<comment type="similarity">
    <text evidence="2">Belongs to the EamA transporter family.</text>
</comment>
<evidence type="ECO:0000256" key="2">
    <source>
        <dbReference type="ARBA" id="ARBA00007362"/>
    </source>
</evidence>
<dbReference type="RefSeq" id="WP_188509750.1">
    <property type="nucleotide sequence ID" value="NZ_BMGB01000001.1"/>
</dbReference>
<dbReference type="AlphaFoldDB" id="A0A916SIG8"/>
<keyword evidence="6 7" id="KW-0472">Membrane</keyword>
<protein>
    <recommendedName>
        <fullName evidence="8">EamA domain-containing protein</fullName>
    </recommendedName>
</protein>
<feature type="transmembrane region" description="Helical" evidence="7">
    <location>
        <begin position="232"/>
        <end position="252"/>
    </location>
</feature>
<proteinExistence type="inferred from homology"/>
<dbReference type="SUPFAM" id="SSF103481">
    <property type="entry name" value="Multidrug resistance efflux transporter EmrE"/>
    <property type="match status" value="2"/>
</dbReference>
<keyword evidence="3" id="KW-1003">Cell membrane</keyword>
<name>A0A916SIG8_9MICO</name>
<evidence type="ECO:0000313" key="9">
    <source>
        <dbReference type="EMBL" id="GGA99117.1"/>
    </source>
</evidence>
<dbReference type="InterPro" id="IPR000620">
    <property type="entry name" value="EamA_dom"/>
</dbReference>
<dbReference type="EMBL" id="BMGB01000001">
    <property type="protein sequence ID" value="GGA99117.1"/>
    <property type="molecule type" value="Genomic_DNA"/>
</dbReference>
<feature type="transmembrane region" description="Helical" evidence="7">
    <location>
        <begin position="201"/>
        <end position="220"/>
    </location>
</feature>
<dbReference type="PANTHER" id="PTHR42920:SF5">
    <property type="entry name" value="EAMA DOMAIN-CONTAINING PROTEIN"/>
    <property type="match status" value="1"/>
</dbReference>
<dbReference type="GO" id="GO:0005886">
    <property type="term" value="C:plasma membrane"/>
    <property type="evidence" value="ECO:0007669"/>
    <property type="project" value="UniProtKB-SubCell"/>
</dbReference>
<keyword evidence="5 7" id="KW-1133">Transmembrane helix</keyword>
<accession>A0A916SIG8</accession>
<feature type="transmembrane region" description="Helical" evidence="7">
    <location>
        <begin position="141"/>
        <end position="160"/>
    </location>
</feature>
<evidence type="ECO:0000256" key="3">
    <source>
        <dbReference type="ARBA" id="ARBA00022475"/>
    </source>
</evidence>
<evidence type="ECO:0000256" key="4">
    <source>
        <dbReference type="ARBA" id="ARBA00022692"/>
    </source>
</evidence>
<feature type="transmembrane region" description="Helical" evidence="7">
    <location>
        <begin position="68"/>
        <end position="86"/>
    </location>
</feature>
<sequence length="411" mass="42566">MTEPRRTATGVATLLGSALSNQVGAAVGSFAFAEIGPTGVVVVRQFVAAAVLVPLARPRFWAFTRAQWWPVLLLALVFGVMNLGLYTAIDRIGLGLAVTLEFLGPLAIAIAGSRSRGGILCSIAAVAGVAAIMRPQPTTDYVGLAAGLLAAVCWAAYILLNRTVGRRIPGLQGTATAATVSALLFVPVGIVVFVVSPPTPAAVGFAVAAGVLASAVPYVADLIALRRVPAHLFGLLMSVQPIFAALVGAVLLGQRLGGIEWVGIALIVGANVAALLLARRAPVSSLAMAQSDDERPDWGGLVTRAVAAGPASSVTVVESRLVGLFVELIFDGDPGFRPGRFGVRFAVPAREGDARWRAMAEPTTPEDWAWIAAMVEVMTPYEAVSEAEIAGPDADGVRWLTTASADPDFSQ</sequence>
<dbReference type="Proteomes" id="UP000606922">
    <property type="component" value="Unassembled WGS sequence"/>
</dbReference>
<keyword evidence="4 7" id="KW-0812">Transmembrane</keyword>
<organism evidence="9 10">
    <name type="scientific">Conyzicola nivalis</name>
    <dbReference type="NCBI Taxonomy" id="1477021"/>
    <lineage>
        <taxon>Bacteria</taxon>
        <taxon>Bacillati</taxon>
        <taxon>Actinomycetota</taxon>
        <taxon>Actinomycetes</taxon>
        <taxon>Micrococcales</taxon>
        <taxon>Microbacteriaceae</taxon>
        <taxon>Conyzicola</taxon>
    </lineage>
</organism>
<comment type="subcellular location">
    <subcellularLocation>
        <location evidence="1">Cell membrane</location>
        <topology evidence="1">Multi-pass membrane protein</topology>
    </subcellularLocation>
</comment>
<feature type="transmembrane region" description="Helical" evidence="7">
    <location>
        <begin position="118"/>
        <end position="135"/>
    </location>
</feature>
<evidence type="ECO:0000259" key="8">
    <source>
        <dbReference type="Pfam" id="PF00892"/>
    </source>
</evidence>
<reference evidence="9" key="1">
    <citation type="journal article" date="2014" name="Int. J. Syst. Evol. Microbiol.">
        <title>Complete genome sequence of Corynebacterium casei LMG S-19264T (=DSM 44701T), isolated from a smear-ripened cheese.</title>
        <authorList>
            <consortium name="US DOE Joint Genome Institute (JGI-PGF)"/>
            <person name="Walter F."/>
            <person name="Albersmeier A."/>
            <person name="Kalinowski J."/>
            <person name="Ruckert C."/>
        </authorList>
    </citation>
    <scope>NUCLEOTIDE SEQUENCE</scope>
    <source>
        <strain evidence="9">CGMCC 1.12813</strain>
    </source>
</reference>
<feature type="transmembrane region" description="Helical" evidence="7">
    <location>
        <begin position="92"/>
        <end position="111"/>
    </location>
</feature>
<reference evidence="9" key="2">
    <citation type="submission" date="2020-09" db="EMBL/GenBank/DDBJ databases">
        <authorList>
            <person name="Sun Q."/>
            <person name="Zhou Y."/>
        </authorList>
    </citation>
    <scope>NUCLEOTIDE SEQUENCE</scope>
    <source>
        <strain evidence="9">CGMCC 1.12813</strain>
    </source>
</reference>
<evidence type="ECO:0000256" key="6">
    <source>
        <dbReference type="ARBA" id="ARBA00023136"/>
    </source>
</evidence>
<feature type="transmembrane region" description="Helical" evidence="7">
    <location>
        <begin position="258"/>
        <end position="278"/>
    </location>
</feature>
<dbReference type="InterPro" id="IPR051258">
    <property type="entry name" value="Diverse_Substrate_Transporter"/>
</dbReference>
<evidence type="ECO:0000313" key="10">
    <source>
        <dbReference type="Proteomes" id="UP000606922"/>
    </source>
</evidence>
<comment type="caution">
    <text evidence="9">The sequence shown here is derived from an EMBL/GenBank/DDBJ whole genome shotgun (WGS) entry which is preliminary data.</text>
</comment>
<evidence type="ECO:0000256" key="7">
    <source>
        <dbReference type="SAM" id="Phobius"/>
    </source>
</evidence>
<feature type="transmembrane region" description="Helical" evidence="7">
    <location>
        <begin position="172"/>
        <end position="195"/>
    </location>
</feature>
<feature type="domain" description="EamA" evidence="8">
    <location>
        <begin position="143"/>
        <end position="270"/>
    </location>
</feature>
<dbReference type="Pfam" id="PF00892">
    <property type="entry name" value="EamA"/>
    <property type="match status" value="1"/>
</dbReference>
<evidence type="ECO:0000256" key="5">
    <source>
        <dbReference type="ARBA" id="ARBA00022989"/>
    </source>
</evidence>
<dbReference type="InterPro" id="IPR037185">
    <property type="entry name" value="EmrE-like"/>
</dbReference>
<keyword evidence="10" id="KW-1185">Reference proteome</keyword>
<dbReference type="PANTHER" id="PTHR42920">
    <property type="entry name" value="OS03G0707200 PROTEIN-RELATED"/>
    <property type="match status" value="1"/>
</dbReference>
<evidence type="ECO:0000256" key="1">
    <source>
        <dbReference type="ARBA" id="ARBA00004651"/>
    </source>
</evidence>